<organism evidence="1 2">
    <name type="scientific">Bacillus wiedmannii</name>
    <dbReference type="NCBI Taxonomy" id="1890302"/>
    <lineage>
        <taxon>Bacteria</taxon>
        <taxon>Bacillati</taxon>
        <taxon>Bacillota</taxon>
        <taxon>Bacilli</taxon>
        <taxon>Bacillales</taxon>
        <taxon>Bacillaceae</taxon>
        <taxon>Bacillus</taxon>
        <taxon>Bacillus cereus group</taxon>
    </lineage>
</organism>
<evidence type="ECO:0000313" key="2">
    <source>
        <dbReference type="Proteomes" id="UP000239236"/>
    </source>
</evidence>
<dbReference type="Proteomes" id="UP000239236">
    <property type="component" value="Unassembled WGS sequence"/>
</dbReference>
<dbReference type="RefSeq" id="WP_106102761.1">
    <property type="nucleotide sequence ID" value="NZ_PVRR01000015.1"/>
</dbReference>
<accession>A0ABX5DNC2</accession>
<keyword evidence="2" id="KW-1185">Reference proteome</keyword>
<gene>
    <name evidence="1" type="ORF">C6357_28740</name>
</gene>
<evidence type="ECO:0000313" key="1">
    <source>
        <dbReference type="EMBL" id="PRT35461.1"/>
    </source>
</evidence>
<protein>
    <submittedName>
        <fullName evidence="1">Helix-turn-helix domain containing protein</fullName>
    </submittedName>
</protein>
<comment type="caution">
    <text evidence="1">The sequence shown here is derived from an EMBL/GenBank/DDBJ whole genome shotgun (WGS) entry which is preliminary data.</text>
</comment>
<reference evidence="1 2" key="1">
    <citation type="submission" date="2018-03" db="EMBL/GenBank/DDBJ databases">
        <title>Genotypic and phenotypic analysis of antagonistic Bacillus spp. isolated from rhizosphere soil of plants in Tibet.</title>
        <authorList>
            <person name="Borriss R."/>
            <person name="Lasch P."/>
            <person name="Wu L."/>
            <person name="Wu H."/>
            <person name="Gao X."/>
        </authorList>
    </citation>
    <scope>NUCLEOTIDE SEQUENCE [LARGE SCALE GENOMIC DNA]</scope>
    <source>
        <strain evidence="1 2">NMSW16</strain>
    </source>
</reference>
<name>A0ABX5DNC2_9BACI</name>
<proteinExistence type="predicted"/>
<dbReference type="EMBL" id="PVRR01000015">
    <property type="protein sequence ID" value="PRT35461.1"/>
    <property type="molecule type" value="Genomic_DNA"/>
</dbReference>
<sequence>MGKFETAEQLENYTMAQQTKKYMTKKRRNLYIPLEKYDLVFDESEVTRMKTLWRENKSLNEIAEEMGRHEMEIAILIMDQGDKKRINKRQMGLGA</sequence>